<comment type="caution">
    <text evidence="1">The sequence shown here is derived from an EMBL/GenBank/DDBJ whole genome shotgun (WGS) entry which is preliminary data.</text>
</comment>
<evidence type="ECO:0000313" key="1">
    <source>
        <dbReference type="EMBL" id="KAI0501197.1"/>
    </source>
</evidence>
<accession>A0A8T3AYI7</accession>
<proteinExistence type="predicted"/>
<protein>
    <submittedName>
        <fullName evidence="1">Uncharacterized protein</fullName>
    </submittedName>
</protein>
<dbReference type="Proteomes" id="UP000829196">
    <property type="component" value="Unassembled WGS sequence"/>
</dbReference>
<gene>
    <name evidence="1" type="ORF">KFK09_016140</name>
</gene>
<reference evidence="1" key="1">
    <citation type="journal article" date="2022" name="Front. Genet.">
        <title>Chromosome-Scale Assembly of the Dendrobium nobile Genome Provides Insights Into the Molecular Mechanism of the Biosynthesis of the Medicinal Active Ingredient of Dendrobium.</title>
        <authorList>
            <person name="Xu Q."/>
            <person name="Niu S.-C."/>
            <person name="Li K.-L."/>
            <person name="Zheng P.-J."/>
            <person name="Zhang X.-J."/>
            <person name="Jia Y."/>
            <person name="Liu Y."/>
            <person name="Niu Y.-X."/>
            <person name="Yu L.-H."/>
            <person name="Chen D.-F."/>
            <person name="Zhang G.-Q."/>
        </authorList>
    </citation>
    <scope>NUCLEOTIDE SEQUENCE</scope>
    <source>
        <tissue evidence="1">Leaf</tissue>
    </source>
</reference>
<dbReference type="EMBL" id="JAGYWB010000012">
    <property type="protein sequence ID" value="KAI0501197.1"/>
    <property type="molecule type" value="Genomic_DNA"/>
</dbReference>
<keyword evidence="2" id="KW-1185">Reference proteome</keyword>
<organism evidence="1 2">
    <name type="scientific">Dendrobium nobile</name>
    <name type="common">Orchid</name>
    <dbReference type="NCBI Taxonomy" id="94219"/>
    <lineage>
        <taxon>Eukaryota</taxon>
        <taxon>Viridiplantae</taxon>
        <taxon>Streptophyta</taxon>
        <taxon>Embryophyta</taxon>
        <taxon>Tracheophyta</taxon>
        <taxon>Spermatophyta</taxon>
        <taxon>Magnoliopsida</taxon>
        <taxon>Liliopsida</taxon>
        <taxon>Asparagales</taxon>
        <taxon>Orchidaceae</taxon>
        <taxon>Epidendroideae</taxon>
        <taxon>Malaxideae</taxon>
        <taxon>Dendrobiinae</taxon>
        <taxon>Dendrobium</taxon>
    </lineage>
</organism>
<name>A0A8T3AYI7_DENNO</name>
<sequence length="68" mass="7954">MCITIHTIHMSSFIGVRNNSTSRNNFTIRRRESTVIPIKIYTLRRDYLIEADMILASDLHIHKIVKAK</sequence>
<dbReference type="AlphaFoldDB" id="A0A8T3AYI7"/>
<evidence type="ECO:0000313" key="2">
    <source>
        <dbReference type="Proteomes" id="UP000829196"/>
    </source>
</evidence>